<dbReference type="EMBL" id="BALE01000010">
    <property type="protein sequence ID" value="GAN53699.1"/>
    <property type="molecule type" value="Genomic_DNA"/>
</dbReference>
<keyword evidence="1" id="KW-0812">Transmembrane</keyword>
<feature type="transmembrane region" description="Helical" evidence="1">
    <location>
        <begin position="31"/>
        <end position="49"/>
    </location>
</feature>
<dbReference type="RefSeq" id="WP_048847849.1">
    <property type="nucleotide sequence ID" value="NZ_BALE01000010.1"/>
</dbReference>
<name>A0A0D6MJ63_9PROT</name>
<comment type="caution">
    <text evidence="2">The sequence shown here is derived from an EMBL/GenBank/DDBJ whole genome shotgun (WGS) entry which is preliminary data.</text>
</comment>
<keyword evidence="1" id="KW-0472">Membrane</keyword>
<keyword evidence="3" id="KW-1185">Reference proteome</keyword>
<dbReference type="AlphaFoldDB" id="A0A0D6MJ63"/>
<feature type="transmembrane region" description="Helical" evidence="1">
    <location>
        <begin position="297"/>
        <end position="317"/>
    </location>
</feature>
<gene>
    <name evidence="2" type="ORF">Tasa_010_246</name>
</gene>
<keyword evidence="1" id="KW-1133">Transmembrane helix</keyword>
<feature type="transmembrane region" description="Helical" evidence="1">
    <location>
        <begin position="212"/>
        <end position="229"/>
    </location>
</feature>
<feature type="transmembrane region" description="Helical" evidence="1">
    <location>
        <begin position="273"/>
        <end position="291"/>
    </location>
</feature>
<feature type="transmembrane region" description="Helical" evidence="1">
    <location>
        <begin position="55"/>
        <end position="75"/>
    </location>
</feature>
<proteinExistence type="predicted"/>
<evidence type="ECO:0000313" key="3">
    <source>
        <dbReference type="Proteomes" id="UP000032679"/>
    </source>
</evidence>
<sequence length="348" mass="34830">MNEAPLWTLLAGWPLLAACVLALVPTAHRRASAATLATTGLAATLVLVWRMPADAVAKAACVGLGAALALHWTLGHGASARARVLPVFASAGILGLLACGADLAISAGLLGAQAVCVAAVGLSARRRARPGWEALLSDLSGAVLLLVSSGAPAASFAPVCASLGFGMLGGLGPRPRGEERDDESEASLARALLGVGAVIALGRSTMLISTDIVLGLGVLTVWLAAVSPVPRGVRIQIALAAMAAVLPHGAWAAGVSCLLALGLGAANWMPNRLASANMVPWPGFVAALWVIDACWRQPGPGTLIAALLLAGLVLAALRRGVAPVRADAMTIGLMMASLGAAVVLEQAG</sequence>
<protein>
    <submittedName>
        <fullName evidence="2">Uncharacterized protein</fullName>
    </submittedName>
</protein>
<feature type="transmembrane region" description="Helical" evidence="1">
    <location>
        <begin position="6"/>
        <end position="24"/>
    </location>
</feature>
<organism evidence="2 3">
    <name type="scientific">Tanticharoenia sakaeratensis NBRC 103193</name>
    <dbReference type="NCBI Taxonomy" id="1231623"/>
    <lineage>
        <taxon>Bacteria</taxon>
        <taxon>Pseudomonadati</taxon>
        <taxon>Pseudomonadota</taxon>
        <taxon>Alphaproteobacteria</taxon>
        <taxon>Acetobacterales</taxon>
        <taxon>Acetobacteraceae</taxon>
        <taxon>Tanticharoenia</taxon>
    </lineage>
</organism>
<dbReference type="Proteomes" id="UP000032679">
    <property type="component" value="Unassembled WGS sequence"/>
</dbReference>
<evidence type="ECO:0000256" key="1">
    <source>
        <dbReference type="SAM" id="Phobius"/>
    </source>
</evidence>
<feature type="transmembrane region" description="Helical" evidence="1">
    <location>
        <begin position="235"/>
        <end position="261"/>
    </location>
</feature>
<dbReference type="STRING" id="1231623.Tasa_010_246"/>
<reference evidence="2 3" key="1">
    <citation type="submission" date="2012-10" db="EMBL/GenBank/DDBJ databases">
        <title>Genome sequencing of Tanticharoenia sakaeratensis NBRC 103193.</title>
        <authorList>
            <person name="Azuma Y."/>
            <person name="Hadano H."/>
            <person name="Hirakawa H."/>
            <person name="Matsushita K."/>
        </authorList>
    </citation>
    <scope>NUCLEOTIDE SEQUENCE [LARGE SCALE GENOMIC DNA]</scope>
    <source>
        <strain evidence="2 3">NBRC 103193</strain>
    </source>
</reference>
<accession>A0A0D6MJ63</accession>
<evidence type="ECO:0000313" key="2">
    <source>
        <dbReference type="EMBL" id="GAN53699.1"/>
    </source>
</evidence>